<comment type="caution">
    <text evidence="4">The sequence shown here is derived from an EMBL/GenBank/DDBJ whole genome shotgun (WGS) entry which is preliminary data.</text>
</comment>
<gene>
    <name evidence="4" type="ORF">GCM10007140_01400</name>
</gene>
<keyword evidence="4" id="KW-0238">DNA-binding</keyword>
<evidence type="ECO:0000313" key="5">
    <source>
        <dbReference type="Proteomes" id="UP000605259"/>
    </source>
</evidence>
<keyword evidence="5" id="KW-1185">Reference proteome</keyword>
<name>A0A917EJY4_9BACI</name>
<dbReference type="InterPro" id="IPR026881">
    <property type="entry name" value="WYL_dom"/>
</dbReference>
<dbReference type="PANTHER" id="PTHR34580:SF1">
    <property type="entry name" value="PROTEIN PAFC"/>
    <property type="match status" value="1"/>
</dbReference>
<dbReference type="Pfam" id="PF25583">
    <property type="entry name" value="WCX"/>
    <property type="match status" value="1"/>
</dbReference>
<organism evidence="4 5">
    <name type="scientific">Priestia taiwanensis</name>
    <dbReference type="NCBI Taxonomy" id="1347902"/>
    <lineage>
        <taxon>Bacteria</taxon>
        <taxon>Bacillati</taxon>
        <taxon>Bacillota</taxon>
        <taxon>Bacilli</taxon>
        <taxon>Bacillales</taxon>
        <taxon>Bacillaceae</taxon>
        <taxon>Priestia</taxon>
    </lineage>
</organism>
<dbReference type="RefSeq" id="WP_188386547.1">
    <property type="nucleotide sequence ID" value="NZ_BMFK01000001.1"/>
</dbReference>
<reference evidence="4" key="2">
    <citation type="submission" date="2020-09" db="EMBL/GenBank/DDBJ databases">
        <authorList>
            <person name="Sun Q."/>
            <person name="Zhou Y."/>
        </authorList>
    </citation>
    <scope>NUCLEOTIDE SEQUENCE</scope>
    <source>
        <strain evidence="4">CGMCC 1.12698</strain>
    </source>
</reference>
<sequence>MSKLSNILRMIELLHARGKMKISELAEELEVKERMIRIYRDDLEKAGIFVEGEKGRSGGYSIVNKSFFPIRNMSSEEMRALVFAVEKLVSKGNVLHAGDAQAALDKLNAVQKVEMDKDRYVYFVQRSRPNYDVSDENRKYAQLQEAFSLKKKVEIVYETSSGRESTRTIEPYGFVHYNEFFYCTGLCTNRKAMRTFKLSRMKRIQLMNEMYTVPEDFNIQTEFPKLGIMKEQLDIELIIYPPFSLSVPESIWGENQTIEYLPDKSIRYRATMSGKESAKKWILGMGASVKVMEPIALRDEIMEEGRRLLELYDTF</sequence>
<dbReference type="PANTHER" id="PTHR34580">
    <property type="match status" value="1"/>
</dbReference>
<feature type="domain" description="WCX" evidence="3">
    <location>
        <begin position="247"/>
        <end position="309"/>
    </location>
</feature>
<dbReference type="Pfam" id="PF08279">
    <property type="entry name" value="HTH_11"/>
    <property type="match status" value="1"/>
</dbReference>
<evidence type="ECO:0000259" key="1">
    <source>
        <dbReference type="Pfam" id="PF08279"/>
    </source>
</evidence>
<dbReference type="GO" id="GO:0003677">
    <property type="term" value="F:DNA binding"/>
    <property type="evidence" value="ECO:0007669"/>
    <property type="project" value="UniProtKB-KW"/>
</dbReference>
<protein>
    <submittedName>
        <fullName evidence="4">DNA-binding protein</fullName>
    </submittedName>
</protein>
<dbReference type="InterPro" id="IPR057727">
    <property type="entry name" value="WCX_dom"/>
</dbReference>
<evidence type="ECO:0000259" key="3">
    <source>
        <dbReference type="Pfam" id="PF25583"/>
    </source>
</evidence>
<dbReference type="EMBL" id="BMFK01000001">
    <property type="protein sequence ID" value="GGE54807.1"/>
    <property type="molecule type" value="Genomic_DNA"/>
</dbReference>
<dbReference type="InterPro" id="IPR036390">
    <property type="entry name" value="WH_DNA-bd_sf"/>
</dbReference>
<dbReference type="InterPro" id="IPR036388">
    <property type="entry name" value="WH-like_DNA-bd_sf"/>
</dbReference>
<feature type="domain" description="WYL" evidence="2">
    <location>
        <begin position="140"/>
        <end position="205"/>
    </location>
</feature>
<accession>A0A917EJY4</accession>
<dbReference type="AlphaFoldDB" id="A0A917EJY4"/>
<dbReference type="InterPro" id="IPR051534">
    <property type="entry name" value="CBASS_pafABC_assoc_protein"/>
</dbReference>
<proteinExistence type="predicted"/>
<dbReference type="InterPro" id="IPR013196">
    <property type="entry name" value="HTH_11"/>
</dbReference>
<dbReference type="PROSITE" id="PS52050">
    <property type="entry name" value="WYL"/>
    <property type="match status" value="1"/>
</dbReference>
<feature type="domain" description="Helix-turn-helix type 11" evidence="1">
    <location>
        <begin position="9"/>
        <end position="60"/>
    </location>
</feature>
<dbReference type="Pfam" id="PF13280">
    <property type="entry name" value="WYL"/>
    <property type="match status" value="1"/>
</dbReference>
<evidence type="ECO:0000313" key="4">
    <source>
        <dbReference type="EMBL" id="GGE54807.1"/>
    </source>
</evidence>
<reference evidence="4" key="1">
    <citation type="journal article" date="2014" name="Int. J. Syst. Evol. Microbiol.">
        <title>Complete genome sequence of Corynebacterium casei LMG S-19264T (=DSM 44701T), isolated from a smear-ripened cheese.</title>
        <authorList>
            <consortium name="US DOE Joint Genome Institute (JGI-PGF)"/>
            <person name="Walter F."/>
            <person name="Albersmeier A."/>
            <person name="Kalinowski J."/>
            <person name="Ruckert C."/>
        </authorList>
    </citation>
    <scope>NUCLEOTIDE SEQUENCE</scope>
    <source>
        <strain evidence="4">CGMCC 1.12698</strain>
    </source>
</reference>
<dbReference type="Proteomes" id="UP000605259">
    <property type="component" value="Unassembled WGS sequence"/>
</dbReference>
<dbReference type="SUPFAM" id="SSF46785">
    <property type="entry name" value="Winged helix' DNA-binding domain"/>
    <property type="match status" value="1"/>
</dbReference>
<evidence type="ECO:0000259" key="2">
    <source>
        <dbReference type="Pfam" id="PF13280"/>
    </source>
</evidence>
<dbReference type="Gene3D" id="1.10.10.10">
    <property type="entry name" value="Winged helix-like DNA-binding domain superfamily/Winged helix DNA-binding domain"/>
    <property type="match status" value="1"/>
</dbReference>